<dbReference type="Proteomes" id="UP001595823">
    <property type="component" value="Unassembled WGS sequence"/>
</dbReference>
<dbReference type="EMBL" id="JBHSDK010000030">
    <property type="protein sequence ID" value="MFC4337383.1"/>
    <property type="molecule type" value="Genomic_DNA"/>
</dbReference>
<keyword evidence="1" id="KW-1133">Transmembrane helix</keyword>
<keyword evidence="3" id="KW-1185">Reference proteome</keyword>
<proteinExistence type="predicted"/>
<sequence>MTGRHRRPRRLSHEGRRLVGGGLLAVFFAVVSVYTLNVAIAQVKECDEAVTLHVAAAPEMARVLEGYQLNETLSDRCISLALEGRDSADGPGEAAHVWIPETVLWSDFHAADESAKRWEAYRASVAADPVGIPADGRTVPRPRDVRVGDPRRDTAALLWISTYGVDEDVVRAADDPEAPELVRRTELDDSAGGFHRFDDLSAPWLSYPMLTPGQMDAPVRSAVETLSEELASSSFRTELEDWGFTAPRENPPIYSVTVVDDVLRAWESYER</sequence>
<evidence type="ECO:0000313" key="2">
    <source>
        <dbReference type="EMBL" id="MFC4337383.1"/>
    </source>
</evidence>
<feature type="transmembrane region" description="Helical" evidence="1">
    <location>
        <begin position="21"/>
        <end position="40"/>
    </location>
</feature>
<reference evidence="3" key="1">
    <citation type="journal article" date="2019" name="Int. J. Syst. Evol. Microbiol.">
        <title>The Global Catalogue of Microorganisms (GCM) 10K type strain sequencing project: providing services to taxonomists for standard genome sequencing and annotation.</title>
        <authorList>
            <consortium name="The Broad Institute Genomics Platform"/>
            <consortium name="The Broad Institute Genome Sequencing Center for Infectious Disease"/>
            <person name="Wu L."/>
            <person name="Ma J."/>
        </authorList>
    </citation>
    <scope>NUCLEOTIDE SEQUENCE [LARGE SCALE GENOMIC DNA]</scope>
    <source>
        <strain evidence="3">IBRC-M 10908</strain>
    </source>
</reference>
<keyword evidence="1" id="KW-0812">Transmembrane</keyword>
<protein>
    <submittedName>
        <fullName evidence="2">Uncharacterized protein</fullName>
    </submittedName>
</protein>
<dbReference type="RefSeq" id="WP_380624326.1">
    <property type="nucleotide sequence ID" value="NZ_JBHSDK010000030.1"/>
</dbReference>
<gene>
    <name evidence="2" type="ORF">ACFPET_19475</name>
</gene>
<evidence type="ECO:0000313" key="3">
    <source>
        <dbReference type="Proteomes" id="UP001595823"/>
    </source>
</evidence>
<evidence type="ECO:0000256" key="1">
    <source>
        <dbReference type="SAM" id="Phobius"/>
    </source>
</evidence>
<keyword evidence="1" id="KW-0472">Membrane</keyword>
<accession>A0ABV8U419</accession>
<name>A0ABV8U419_9ACTN</name>
<organism evidence="2 3">
    <name type="scientific">Salininema proteolyticum</name>
    <dbReference type="NCBI Taxonomy" id="1607685"/>
    <lineage>
        <taxon>Bacteria</taxon>
        <taxon>Bacillati</taxon>
        <taxon>Actinomycetota</taxon>
        <taxon>Actinomycetes</taxon>
        <taxon>Glycomycetales</taxon>
        <taxon>Glycomycetaceae</taxon>
        <taxon>Salininema</taxon>
    </lineage>
</organism>
<comment type="caution">
    <text evidence="2">The sequence shown here is derived from an EMBL/GenBank/DDBJ whole genome shotgun (WGS) entry which is preliminary data.</text>
</comment>